<evidence type="ECO:0000259" key="1">
    <source>
        <dbReference type="PROSITE" id="PS51729"/>
    </source>
</evidence>
<protein>
    <recommendedName>
        <fullName evidence="1">N-acetyltransferase domain-containing protein</fullName>
    </recommendedName>
</protein>
<dbReference type="InterPro" id="IPR045057">
    <property type="entry name" value="Gcn5-rel_NAT"/>
</dbReference>
<evidence type="ECO:0000313" key="2">
    <source>
        <dbReference type="EMBL" id="TQL79230.1"/>
    </source>
</evidence>
<gene>
    <name evidence="2" type="ORF">FB566_4831</name>
</gene>
<comment type="caution">
    <text evidence="2">The sequence shown here is derived from an EMBL/GenBank/DDBJ whole genome shotgun (WGS) entry which is preliminary data.</text>
</comment>
<name>A0A543B383_9ACTN</name>
<accession>A0A543B383</accession>
<dbReference type="OrthoDB" id="5405911at2"/>
<keyword evidence="3" id="KW-1185">Reference proteome</keyword>
<dbReference type="InterPro" id="IPR031165">
    <property type="entry name" value="GNAT_YJDJ"/>
</dbReference>
<dbReference type="SUPFAM" id="SSF55729">
    <property type="entry name" value="Acyl-CoA N-acyltransferases (Nat)"/>
    <property type="match status" value="1"/>
</dbReference>
<dbReference type="InterPro" id="IPR016181">
    <property type="entry name" value="Acyl_CoA_acyltransferase"/>
</dbReference>
<dbReference type="InParanoid" id="A0A543B383"/>
<proteinExistence type="predicted"/>
<dbReference type="RefSeq" id="WP_142044375.1">
    <property type="nucleotide sequence ID" value="NZ_JBHTGS010000002.1"/>
</dbReference>
<dbReference type="PANTHER" id="PTHR31435:SF10">
    <property type="entry name" value="BSR4717 PROTEIN"/>
    <property type="match status" value="1"/>
</dbReference>
<dbReference type="Pfam" id="PF14542">
    <property type="entry name" value="Acetyltransf_CG"/>
    <property type="match status" value="1"/>
</dbReference>
<sequence>MSVEVTDNPDRQRYEARIDGRLAGFTEYDKRQSFTVMPHTEVFDDFRGQGVAGALVRTALDELRANGEKVEPLCPYVRTWLSKHPEYDSMVFHP</sequence>
<dbReference type="PROSITE" id="PS51729">
    <property type="entry name" value="GNAT_YJDJ"/>
    <property type="match status" value="1"/>
</dbReference>
<dbReference type="CDD" id="cd04301">
    <property type="entry name" value="NAT_SF"/>
    <property type="match status" value="1"/>
</dbReference>
<dbReference type="EMBL" id="VFOW01000001">
    <property type="protein sequence ID" value="TQL79230.1"/>
    <property type="molecule type" value="Genomic_DNA"/>
</dbReference>
<feature type="domain" description="N-acetyltransferase" evidence="1">
    <location>
        <begin position="6"/>
        <end position="92"/>
    </location>
</feature>
<dbReference type="PANTHER" id="PTHR31435">
    <property type="entry name" value="PROTEIN NATD1"/>
    <property type="match status" value="1"/>
</dbReference>
<dbReference type="AlphaFoldDB" id="A0A543B383"/>
<dbReference type="Proteomes" id="UP000317043">
    <property type="component" value="Unassembled WGS sequence"/>
</dbReference>
<organism evidence="2 3">
    <name type="scientific">Stackebrandtia endophytica</name>
    <dbReference type="NCBI Taxonomy" id="1496996"/>
    <lineage>
        <taxon>Bacteria</taxon>
        <taxon>Bacillati</taxon>
        <taxon>Actinomycetota</taxon>
        <taxon>Actinomycetes</taxon>
        <taxon>Glycomycetales</taxon>
        <taxon>Glycomycetaceae</taxon>
        <taxon>Stackebrandtia</taxon>
    </lineage>
</organism>
<reference evidence="2 3" key="1">
    <citation type="submission" date="2019-06" db="EMBL/GenBank/DDBJ databases">
        <title>Sequencing the genomes of 1000 actinobacteria strains.</title>
        <authorList>
            <person name="Klenk H.-P."/>
        </authorList>
    </citation>
    <scope>NUCLEOTIDE SEQUENCE [LARGE SCALE GENOMIC DNA]</scope>
    <source>
        <strain evidence="2 3">DSM 45928</strain>
    </source>
</reference>
<dbReference type="Gene3D" id="3.40.630.30">
    <property type="match status" value="1"/>
</dbReference>
<evidence type="ECO:0000313" key="3">
    <source>
        <dbReference type="Proteomes" id="UP000317043"/>
    </source>
</evidence>